<evidence type="ECO:0000313" key="3">
    <source>
        <dbReference type="Proteomes" id="UP000541426"/>
    </source>
</evidence>
<keyword evidence="3" id="KW-1185">Reference proteome</keyword>
<dbReference type="RefSeq" id="WP_183968837.1">
    <property type="nucleotide sequence ID" value="NZ_BAABBZ010000057.1"/>
</dbReference>
<feature type="signal peptide" evidence="1">
    <location>
        <begin position="1"/>
        <end position="24"/>
    </location>
</feature>
<dbReference type="Proteomes" id="UP000541426">
    <property type="component" value="Unassembled WGS sequence"/>
</dbReference>
<accession>A0A7W6GU91</accession>
<dbReference type="InterPro" id="IPR028082">
    <property type="entry name" value="Peripla_BP_I"/>
</dbReference>
<dbReference type="Gene3D" id="3.40.50.2300">
    <property type="match status" value="1"/>
</dbReference>
<dbReference type="EMBL" id="JACIEJ010000011">
    <property type="protein sequence ID" value="MBB3987587.1"/>
    <property type="molecule type" value="Genomic_DNA"/>
</dbReference>
<proteinExistence type="predicted"/>
<comment type="caution">
    <text evidence="2">The sequence shown here is derived from an EMBL/GenBank/DDBJ whole genome shotgun (WGS) entry which is preliminary data.</text>
</comment>
<organism evidence="2 3">
    <name type="scientific">Sagittula marina</name>
    <dbReference type="NCBI Taxonomy" id="943940"/>
    <lineage>
        <taxon>Bacteria</taxon>
        <taxon>Pseudomonadati</taxon>
        <taxon>Pseudomonadota</taxon>
        <taxon>Alphaproteobacteria</taxon>
        <taxon>Rhodobacterales</taxon>
        <taxon>Roseobacteraceae</taxon>
        <taxon>Sagittula</taxon>
    </lineage>
</organism>
<gene>
    <name evidence="2" type="ORF">GGQ68_003934</name>
</gene>
<feature type="chain" id="PRO_5031464170" evidence="1">
    <location>
        <begin position="25"/>
        <end position="391"/>
    </location>
</feature>
<reference evidence="2 3" key="1">
    <citation type="submission" date="2020-08" db="EMBL/GenBank/DDBJ databases">
        <title>Genomic Encyclopedia of Type Strains, Phase IV (KMG-IV): sequencing the most valuable type-strain genomes for metagenomic binning, comparative biology and taxonomic classification.</title>
        <authorList>
            <person name="Goeker M."/>
        </authorList>
    </citation>
    <scope>NUCLEOTIDE SEQUENCE [LARGE SCALE GENOMIC DNA]</scope>
    <source>
        <strain evidence="2 3">DSM 102235</strain>
    </source>
</reference>
<keyword evidence="1" id="KW-0732">Signal</keyword>
<protein>
    <submittedName>
        <fullName evidence="2">ABC transporter substrate binding protein (PQQ-dependent alcohol dehydrogenase system)</fullName>
    </submittedName>
</protein>
<dbReference type="NCBIfam" id="TIGR03863">
    <property type="entry name" value="PQQ_ABC_bind"/>
    <property type="match status" value="1"/>
</dbReference>
<evidence type="ECO:0000313" key="2">
    <source>
        <dbReference type="EMBL" id="MBB3987587.1"/>
    </source>
</evidence>
<evidence type="ECO:0000256" key="1">
    <source>
        <dbReference type="SAM" id="SignalP"/>
    </source>
</evidence>
<dbReference type="SUPFAM" id="SSF53822">
    <property type="entry name" value="Periplasmic binding protein-like I"/>
    <property type="match status" value="1"/>
</dbReference>
<dbReference type="InterPro" id="IPR022478">
    <property type="entry name" value="ABC_transptr_sub-bd_PQQ"/>
</dbReference>
<dbReference type="AlphaFoldDB" id="A0A7W6GU91"/>
<name>A0A7W6GU91_9RHOB</name>
<sequence length="391" mass="42563">MRSIAKTLACAVLCVGGMSAPSEAADIRLHYLRQEVEQPPTLSNLEPVPTDEGRAGAELALEDNATTGTFMGQTWTLQSTHVAVDGDFTAAVREALKTTDLLVLDAPVDDVLAAADLPEAQDALLFNTAAPERALRDEACRANVLHTLPSRAMLTDALMQFFVARRWTAIVMIEGTKPGDLALGESYRDSAAKFGQSVRRTQSWEDSGDLRRNASQEVPIFTQGLGKYDVLVVADELNDFARYIPYNTWMPRPVAGSEGLRPSAWSPVVEQWGAAQLQSRFEDAAGRQMRDRDYAAWAAVRAVGEAVTRTGASSAPELRAYMLGDSFELAGFKGRPLTFRPWNGQLRQTIPLTHRGSVVANAPIEGFLHPKTELDTLGLDAPESRCTAFGK</sequence>